<dbReference type="EMBL" id="WOWP01000031">
    <property type="protein sequence ID" value="MUV03875.1"/>
    <property type="molecule type" value="Genomic_DNA"/>
</dbReference>
<evidence type="ECO:0000259" key="3">
    <source>
        <dbReference type="SMART" id="SM00014"/>
    </source>
</evidence>
<evidence type="ECO:0000256" key="1">
    <source>
        <dbReference type="SAM" id="Phobius"/>
    </source>
</evidence>
<dbReference type="OrthoDB" id="9773582at2"/>
<proteinExistence type="predicted"/>
<feature type="signal peptide" evidence="2">
    <location>
        <begin position="1"/>
        <end position="24"/>
    </location>
</feature>
<evidence type="ECO:0000256" key="2">
    <source>
        <dbReference type="SAM" id="SignalP"/>
    </source>
</evidence>
<dbReference type="PANTHER" id="PTHR14969">
    <property type="entry name" value="SPHINGOSINE-1-PHOSPHATE PHOSPHOHYDROLASE"/>
    <property type="match status" value="1"/>
</dbReference>
<dbReference type="AlphaFoldDB" id="A0A6N8HDP5"/>
<comment type="caution">
    <text evidence="4">The sequence shown here is derived from an EMBL/GenBank/DDBJ whole genome shotgun (WGS) entry which is preliminary data.</text>
</comment>
<keyword evidence="2" id="KW-0732">Signal</keyword>
<keyword evidence="1" id="KW-0812">Transmembrane</keyword>
<keyword evidence="1" id="KW-0472">Membrane</keyword>
<accession>A0A6N8HDP5</accession>
<keyword evidence="1" id="KW-1133">Transmembrane helix</keyword>
<feature type="chain" id="PRO_5026980011" evidence="2">
    <location>
        <begin position="25"/>
        <end position="257"/>
    </location>
</feature>
<keyword evidence="5" id="KW-1185">Reference proteome</keyword>
<dbReference type="Proteomes" id="UP000433945">
    <property type="component" value="Unassembled WGS sequence"/>
</dbReference>
<dbReference type="Pfam" id="PF01569">
    <property type="entry name" value="PAP2"/>
    <property type="match status" value="1"/>
</dbReference>
<feature type="transmembrane region" description="Helical" evidence="1">
    <location>
        <begin position="173"/>
        <end position="192"/>
    </location>
</feature>
<dbReference type="CDD" id="cd03394">
    <property type="entry name" value="PAP2_like_5"/>
    <property type="match status" value="1"/>
</dbReference>
<dbReference type="RefSeq" id="WP_157483120.1">
    <property type="nucleotide sequence ID" value="NZ_WOWP01000031.1"/>
</dbReference>
<sequence length="257" mass="28850">MIKKLFLLLVFFPLWLTAQNNKFANDTVKVNDFSDAKYHFNVKQIIIPSALIAYGVIGLHNDDIKKLNTDIRDEVLKNGHKENRIDDVTRFVPMLSVYALNLVGVEGEHNFGDRTIILTTSLLVAFTSVRSIKKLTNVQRPDITSYNSFPSGHTATVFAGAEFLFQEYKQKSIWYGISGYVVATGTGLMRIYNNRHWLTDVAAGAGIGILSTKIAYWVYPFLKNKVFKGGNTESKVTAMAMPFYNGEQFGGSVVVRF</sequence>
<dbReference type="SUPFAM" id="SSF48317">
    <property type="entry name" value="Acid phosphatase/Vanadium-dependent haloperoxidase"/>
    <property type="match status" value="1"/>
</dbReference>
<dbReference type="SMART" id="SM00014">
    <property type="entry name" value="acidPPc"/>
    <property type="match status" value="1"/>
</dbReference>
<name>A0A6N8HDP5_9FLAO</name>
<dbReference type="InterPro" id="IPR000326">
    <property type="entry name" value="PAP2/HPO"/>
</dbReference>
<dbReference type="PANTHER" id="PTHR14969:SF13">
    <property type="entry name" value="AT30094P"/>
    <property type="match status" value="1"/>
</dbReference>
<gene>
    <name evidence="4" type="ORF">GN157_09155</name>
</gene>
<feature type="transmembrane region" description="Helical" evidence="1">
    <location>
        <begin position="198"/>
        <end position="219"/>
    </location>
</feature>
<feature type="domain" description="Phosphatidic acid phosphatase type 2/haloperoxidase" evidence="3">
    <location>
        <begin position="116"/>
        <end position="216"/>
    </location>
</feature>
<dbReference type="Gene3D" id="1.20.144.10">
    <property type="entry name" value="Phosphatidic acid phosphatase type 2/haloperoxidase"/>
    <property type="match status" value="1"/>
</dbReference>
<evidence type="ECO:0000313" key="5">
    <source>
        <dbReference type="Proteomes" id="UP000433945"/>
    </source>
</evidence>
<organism evidence="4 5">
    <name type="scientific">Flavobacterium rakeshii</name>
    <dbReference type="NCBI Taxonomy" id="1038845"/>
    <lineage>
        <taxon>Bacteria</taxon>
        <taxon>Pseudomonadati</taxon>
        <taxon>Bacteroidota</taxon>
        <taxon>Flavobacteriia</taxon>
        <taxon>Flavobacteriales</taxon>
        <taxon>Flavobacteriaceae</taxon>
        <taxon>Flavobacterium</taxon>
    </lineage>
</organism>
<protein>
    <submittedName>
        <fullName evidence="4">Phosphatase PAP2 family protein</fullName>
    </submittedName>
</protein>
<dbReference type="InterPro" id="IPR036938">
    <property type="entry name" value="PAP2/HPO_sf"/>
</dbReference>
<evidence type="ECO:0000313" key="4">
    <source>
        <dbReference type="EMBL" id="MUV03875.1"/>
    </source>
</evidence>
<reference evidence="4 5" key="1">
    <citation type="submission" date="2019-12" db="EMBL/GenBank/DDBJ databases">
        <authorList>
            <person name="Sun J.-Q."/>
        </authorList>
    </citation>
    <scope>NUCLEOTIDE SEQUENCE [LARGE SCALE GENOMIC DNA]</scope>
    <source>
        <strain evidence="4 5">JCM 17928</strain>
    </source>
</reference>